<dbReference type="InterPro" id="IPR039426">
    <property type="entry name" value="TonB-dep_rcpt-like"/>
</dbReference>
<keyword evidence="10 15" id="KW-0798">TonB box</keyword>
<reference evidence="17 18" key="1">
    <citation type="submission" date="2017-05" db="EMBL/GenBank/DDBJ databases">
        <title>Complete and WGS of Bordetella genogroups.</title>
        <authorList>
            <person name="Spilker T."/>
            <person name="LiPuma J."/>
        </authorList>
    </citation>
    <scope>NUCLEOTIDE SEQUENCE [LARGE SCALE GENOMIC DNA]</scope>
    <source>
        <strain evidence="17 18">AU9919</strain>
    </source>
</reference>
<dbReference type="EMBL" id="NEVQ01000021">
    <property type="protein sequence ID" value="OZI52480.1"/>
    <property type="molecule type" value="Genomic_DNA"/>
</dbReference>
<dbReference type="PANTHER" id="PTHR32552">
    <property type="entry name" value="FERRICHROME IRON RECEPTOR-RELATED"/>
    <property type="match status" value="1"/>
</dbReference>
<dbReference type="GO" id="GO:0038023">
    <property type="term" value="F:signaling receptor activity"/>
    <property type="evidence" value="ECO:0007669"/>
    <property type="project" value="InterPro"/>
</dbReference>
<dbReference type="CDD" id="cd01347">
    <property type="entry name" value="ligand_gated_channel"/>
    <property type="match status" value="1"/>
</dbReference>
<keyword evidence="4 14" id="KW-1134">Transmembrane beta strand</keyword>
<keyword evidence="9" id="KW-0406">Ion transport</keyword>
<dbReference type="AlphaFoldDB" id="A0A261TTX6"/>
<dbReference type="InterPro" id="IPR011662">
    <property type="entry name" value="Secretin/TonB_short_N"/>
</dbReference>
<keyword evidence="18" id="KW-1185">Reference proteome</keyword>
<evidence type="ECO:0000256" key="14">
    <source>
        <dbReference type="PROSITE-ProRule" id="PRU01360"/>
    </source>
</evidence>
<dbReference type="Pfam" id="PF07715">
    <property type="entry name" value="Plug"/>
    <property type="match status" value="1"/>
</dbReference>
<dbReference type="InterPro" id="IPR037066">
    <property type="entry name" value="Plug_dom_sf"/>
</dbReference>
<evidence type="ECO:0000256" key="9">
    <source>
        <dbReference type="ARBA" id="ARBA00023065"/>
    </source>
</evidence>
<evidence type="ECO:0000256" key="8">
    <source>
        <dbReference type="ARBA" id="ARBA00023004"/>
    </source>
</evidence>
<dbReference type="NCBIfam" id="TIGR01783">
    <property type="entry name" value="TonB-siderophor"/>
    <property type="match status" value="1"/>
</dbReference>
<dbReference type="Gene3D" id="2.40.170.20">
    <property type="entry name" value="TonB-dependent receptor, beta-barrel domain"/>
    <property type="match status" value="1"/>
</dbReference>
<proteinExistence type="inferred from homology"/>
<keyword evidence="5" id="KW-0410">Iron transport</keyword>
<evidence type="ECO:0000256" key="1">
    <source>
        <dbReference type="ARBA" id="ARBA00004571"/>
    </source>
</evidence>
<dbReference type="SMART" id="SM00965">
    <property type="entry name" value="STN"/>
    <property type="match status" value="1"/>
</dbReference>
<dbReference type="PROSITE" id="PS52016">
    <property type="entry name" value="TONB_DEPENDENT_REC_3"/>
    <property type="match status" value="1"/>
</dbReference>
<gene>
    <name evidence="17" type="ORF">CAL20_20595</name>
</gene>
<evidence type="ECO:0000256" key="13">
    <source>
        <dbReference type="ARBA" id="ARBA00023237"/>
    </source>
</evidence>
<dbReference type="InterPro" id="IPR012910">
    <property type="entry name" value="Plug_dom"/>
</dbReference>
<name>A0A261TTX6_9BORD</name>
<dbReference type="Gene3D" id="3.55.50.30">
    <property type="match status" value="1"/>
</dbReference>
<dbReference type="InterPro" id="IPR036942">
    <property type="entry name" value="Beta-barrel_TonB_sf"/>
</dbReference>
<comment type="similarity">
    <text evidence="2 14 15">Belongs to the TonB-dependent receptor family.</text>
</comment>
<dbReference type="GO" id="GO:0009279">
    <property type="term" value="C:cell outer membrane"/>
    <property type="evidence" value="ECO:0007669"/>
    <property type="project" value="UniProtKB-SubCell"/>
</dbReference>
<evidence type="ECO:0000256" key="4">
    <source>
        <dbReference type="ARBA" id="ARBA00022452"/>
    </source>
</evidence>
<dbReference type="InterPro" id="IPR010105">
    <property type="entry name" value="TonB_sidphr_rcpt"/>
</dbReference>
<dbReference type="SUPFAM" id="SSF56935">
    <property type="entry name" value="Porins"/>
    <property type="match status" value="1"/>
</dbReference>
<keyword evidence="11 14" id="KW-0472">Membrane</keyword>
<protein>
    <submittedName>
        <fullName evidence="17">TonB-dependent siderophore receptor</fullName>
    </submittedName>
</protein>
<dbReference type="PANTHER" id="PTHR32552:SF68">
    <property type="entry name" value="FERRICHROME OUTER MEMBRANE TRANSPORTER_PHAGE RECEPTOR"/>
    <property type="match status" value="1"/>
</dbReference>
<evidence type="ECO:0000256" key="11">
    <source>
        <dbReference type="ARBA" id="ARBA00023136"/>
    </source>
</evidence>
<keyword evidence="12 17" id="KW-0675">Receptor</keyword>
<evidence type="ECO:0000256" key="10">
    <source>
        <dbReference type="ARBA" id="ARBA00023077"/>
    </source>
</evidence>
<evidence type="ECO:0000256" key="2">
    <source>
        <dbReference type="ARBA" id="ARBA00009810"/>
    </source>
</evidence>
<organism evidence="17 18">
    <name type="scientific">Bordetella genomosp. 4</name>
    <dbReference type="NCBI Taxonomy" id="463044"/>
    <lineage>
        <taxon>Bacteria</taxon>
        <taxon>Pseudomonadati</taxon>
        <taxon>Pseudomonadota</taxon>
        <taxon>Betaproteobacteria</taxon>
        <taxon>Burkholderiales</taxon>
        <taxon>Alcaligenaceae</taxon>
        <taxon>Bordetella</taxon>
    </lineage>
</organism>
<dbReference type="GO" id="GO:0015891">
    <property type="term" value="P:siderophore transport"/>
    <property type="evidence" value="ECO:0007669"/>
    <property type="project" value="InterPro"/>
</dbReference>
<dbReference type="Proteomes" id="UP000216885">
    <property type="component" value="Unassembled WGS sequence"/>
</dbReference>
<evidence type="ECO:0000256" key="15">
    <source>
        <dbReference type="RuleBase" id="RU003357"/>
    </source>
</evidence>
<dbReference type="Pfam" id="PF00593">
    <property type="entry name" value="TonB_dep_Rec_b-barrel"/>
    <property type="match status" value="1"/>
</dbReference>
<comment type="caution">
    <text evidence="17">The sequence shown here is derived from an EMBL/GenBank/DDBJ whole genome shotgun (WGS) entry which is preliminary data.</text>
</comment>
<sequence length="766" mass="84578">MLVLLALTGSLAHAQNAPSPAELRVFQVTPGPLVTVLQQIASQAHVLLGFDPQLARGLQSPGLAGRYNLPAAFAAVLQPHGLQAYEDAPGSFQIRREWTLPPAHMPATPVVGEESGPFVALDDTAGTKTLTPLARVPQSVSVITAEDMRARDARSVPQALQYTPGVQINNYGGNEVRNDWLVLRGFDAKLTGDYRDGLSQMPYDQIRARVPTYALERIEVVRGPVSSLYGQAAPGGIVNRVTKRPTQTVLREAALQAGSFDFRQAYLDLGGPWDDSSNGRVRLTATGRVSGTQDKYDGTHRYRDDLAYVAPAFSWHDADTSITVLTHYQYDRNDGESRAYYPTRVLVGDYRYDRNQRDFFSAGYLFEHRLDAAWTVRQNARYQRGNMLLRNLYAGTLQADGRTLPRTQLQSREWAEGVVVDSQLEGVVLAAGLRHTLLAGVDVRRLSGSQHYRQADAPSLDLRDPRYGLDITMPADATTVLDVRQVSSQWGLYAQDQVQGGRWTLTLGARRDGYRDATEDRLNRTRTRADGHAYTWRAGLSYEFARGVAPYLSYATAFSPQPGTAYDGDTFEPNRSRQVEVGVKIQPPQSQSLITLALFDLNQRNVLTTDPDPAHLGFSVATGKVRAHGAELEARIRLEAGWDVLAAYTYNNVEILSDEAGTRGNMPVVTPRHMASLWLGRSFGAGWSAGLGVRYLGSTYIDAANTMKNNGAAMVDASLGYEFDQWRLSVDATNLFDKQAVVCRNDRANCRYGAERTVLATVTYRY</sequence>
<keyword evidence="7" id="KW-0732">Signal</keyword>
<keyword evidence="6 14" id="KW-0812">Transmembrane</keyword>
<keyword evidence="3 14" id="KW-0813">Transport</keyword>
<dbReference type="FunFam" id="2.170.130.10:FF:000001">
    <property type="entry name" value="Catecholate siderophore TonB-dependent receptor"/>
    <property type="match status" value="1"/>
</dbReference>
<dbReference type="InterPro" id="IPR000531">
    <property type="entry name" value="Beta-barrel_TonB"/>
</dbReference>
<evidence type="ECO:0000256" key="12">
    <source>
        <dbReference type="ARBA" id="ARBA00023170"/>
    </source>
</evidence>
<comment type="subcellular location">
    <subcellularLocation>
        <location evidence="1 14">Cell outer membrane</location>
        <topology evidence="1 14">Multi-pass membrane protein</topology>
    </subcellularLocation>
</comment>
<dbReference type="Gene3D" id="2.170.130.10">
    <property type="entry name" value="TonB-dependent receptor, plug domain"/>
    <property type="match status" value="1"/>
</dbReference>
<evidence type="ECO:0000256" key="7">
    <source>
        <dbReference type="ARBA" id="ARBA00022729"/>
    </source>
</evidence>
<evidence type="ECO:0000313" key="18">
    <source>
        <dbReference type="Proteomes" id="UP000216885"/>
    </source>
</evidence>
<evidence type="ECO:0000256" key="3">
    <source>
        <dbReference type="ARBA" id="ARBA00022448"/>
    </source>
</evidence>
<evidence type="ECO:0000259" key="16">
    <source>
        <dbReference type="SMART" id="SM00965"/>
    </source>
</evidence>
<evidence type="ECO:0000256" key="6">
    <source>
        <dbReference type="ARBA" id="ARBA00022692"/>
    </source>
</evidence>
<dbReference type="GO" id="GO:0015344">
    <property type="term" value="F:siderophore uptake transmembrane transporter activity"/>
    <property type="evidence" value="ECO:0007669"/>
    <property type="project" value="TreeGrafter"/>
</dbReference>
<evidence type="ECO:0000313" key="17">
    <source>
        <dbReference type="EMBL" id="OZI52480.1"/>
    </source>
</evidence>
<accession>A0A261TTX6</accession>
<feature type="domain" description="Secretin/TonB short N-terminal" evidence="16">
    <location>
        <begin position="46"/>
        <end position="97"/>
    </location>
</feature>
<evidence type="ECO:0000256" key="5">
    <source>
        <dbReference type="ARBA" id="ARBA00022496"/>
    </source>
</evidence>
<keyword evidence="13 14" id="KW-0998">Cell outer membrane</keyword>
<keyword evidence="8" id="KW-0408">Iron</keyword>